<feature type="region of interest" description="Disordered" evidence="1">
    <location>
        <begin position="186"/>
        <end position="206"/>
    </location>
</feature>
<accession>A0AB34JE18</accession>
<organism evidence="2 3">
    <name type="scientific">Prymnesium parvum</name>
    <name type="common">Toxic golden alga</name>
    <dbReference type="NCBI Taxonomy" id="97485"/>
    <lineage>
        <taxon>Eukaryota</taxon>
        <taxon>Haptista</taxon>
        <taxon>Haptophyta</taxon>
        <taxon>Prymnesiophyceae</taxon>
        <taxon>Prymnesiales</taxon>
        <taxon>Prymnesiaceae</taxon>
        <taxon>Prymnesium</taxon>
    </lineage>
</organism>
<keyword evidence="3" id="KW-1185">Reference proteome</keyword>
<proteinExistence type="predicted"/>
<reference evidence="2 3" key="1">
    <citation type="journal article" date="2024" name="Science">
        <title>Giant polyketide synthase enzymes in the biosynthesis of giant marine polyether toxins.</title>
        <authorList>
            <person name="Fallon T.R."/>
            <person name="Shende V.V."/>
            <person name="Wierzbicki I.H."/>
            <person name="Pendleton A.L."/>
            <person name="Watervoot N.F."/>
            <person name="Auber R.P."/>
            <person name="Gonzalez D.J."/>
            <person name="Wisecaver J.H."/>
            <person name="Moore B.S."/>
        </authorList>
    </citation>
    <scope>NUCLEOTIDE SEQUENCE [LARGE SCALE GENOMIC DNA]</scope>
    <source>
        <strain evidence="2 3">12B1</strain>
    </source>
</reference>
<comment type="caution">
    <text evidence="2">The sequence shown here is derived from an EMBL/GenBank/DDBJ whole genome shotgun (WGS) entry which is preliminary data.</text>
</comment>
<evidence type="ECO:0000256" key="1">
    <source>
        <dbReference type="SAM" id="MobiDB-lite"/>
    </source>
</evidence>
<feature type="region of interest" description="Disordered" evidence="1">
    <location>
        <begin position="1"/>
        <end position="43"/>
    </location>
</feature>
<dbReference type="EMBL" id="JBGBPQ010000009">
    <property type="protein sequence ID" value="KAL1519343.1"/>
    <property type="molecule type" value="Genomic_DNA"/>
</dbReference>
<name>A0AB34JE18_PRYPA</name>
<evidence type="ECO:0000313" key="2">
    <source>
        <dbReference type="EMBL" id="KAL1519343.1"/>
    </source>
</evidence>
<gene>
    <name evidence="2" type="ORF">AB1Y20_022869</name>
</gene>
<sequence length="227" mass="24445">MRSMAGAGAPTGPLDANELEEVPSGKGYESLDEDDAPPRGNQLLEDEELVGLEEYAPEQEPSVDAGEVQAAAPIQPLQVKFALPPGAQPGAKLSIKVPDGRMLAFTVPVNAQPGMEFKLQYQPLLAPPATAALYNFIKEIDPSWMTKRFVEATLPTLVELLCAAADSAMLGGLWLKPLARDWVTKRSRSRGERSGSSPAPLSGRSGGWRSAMVRTILYILLFFKLAN</sequence>
<protein>
    <submittedName>
        <fullName evidence="2">Uncharacterized protein</fullName>
    </submittedName>
</protein>
<dbReference type="Proteomes" id="UP001515480">
    <property type="component" value="Unassembled WGS sequence"/>
</dbReference>
<dbReference type="AlphaFoldDB" id="A0AB34JE18"/>
<evidence type="ECO:0000313" key="3">
    <source>
        <dbReference type="Proteomes" id="UP001515480"/>
    </source>
</evidence>